<dbReference type="InterPro" id="IPR036291">
    <property type="entry name" value="NAD(P)-bd_dom_sf"/>
</dbReference>
<evidence type="ECO:0000313" key="3">
    <source>
        <dbReference type="EMBL" id="CAB4871634.1"/>
    </source>
</evidence>
<dbReference type="InterPro" id="IPR002347">
    <property type="entry name" value="SDR_fam"/>
</dbReference>
<dbReference type="FunFam" id="3.40.50.720:FF:000173">
    <property type="entry name" value="3-oxoacyl-[acyl-carrier protein] reductase"/>
    <property type="match status" value="1"/>
</dbReference>
<dbReference type="GO" id="GO:0032787">
    <property type="term" value="P:monocarboxylic acid metabolic process"/>
    <property type="evidence" value="ECO:0007669"/>
    <property type="project" value="UniProtKB-ARBA"/>
</dbReference>
<dbReference type="Gene3D" id="3.40.50.720">
    <property type="entry name" value="NAD(P)-binding Rossmann-like Domain"/>
    <property type="match status" value="1"/>
</dbReference>
<evidence type="ECO:0000256" key="1">
    <source>
        <dbReference type="ARBA" id="ARBA00006484"/>
    </source>
</evidence>
<gene>
    <name evidence="3" type="ORF">UFOPK3306_00973</name>
</gene>
<dbReference type="InterPro" id="IPR050259">
    <property type="entry name" value="SDR"/>
</dbReference>
<organism evidence="3">
    <name type="scientific">freshwater metagenome</name>
    <dbReference type="NCBI Taxonomy" id="449393"/>
    <lineage>
        <taxon>unclassified sequences</taxon>
        <taxon>metagenomes</taxon>
        <taxon>ecological metagenomes</taxon>
    </lineage>
</organism>
<dbReference type="AlphaFoldDB" id="A0A6J7DSN0"/>
<reference evidence="3" key="1">
    <citation type="submission" date="2020-05" db="EMBL/GenBank/DDBJ databases">
        <authorList>
            <person name="Chiriac C."/>
            <person name="Salcher M."/>
            <person name="Ghai R."/>
            <person name="Kavagutti S V."/>
        </authorList>
    </citation>
    <scope>NUCLEOTIDE SEQUENCE</scope>
</reference>
<evidence type="ECO:0000256" key="2">
    <source>
        <dbReference type="ARBA" id="ARBA00023002"/>
    </source>
</evidence>
<accession>A0A6J7DSN0</accession>
<dbReference type="EMBL" id="CAFBLI010000077">
    <property type="protein sequence ID" value="CAB4871634.1"/>
    <property type="molecule type" value="Genomic_DNA"/>
</dbReference>
<comment type="similarity">
    <text evidence="1">Belongs to the short-chain dehydrogenases/reductases (SDR) family.</text>
</comment>
<sequence>MSESMIGQIAVVAGGGSGIGAASARAIAAKGAHVVICDLRIDNAEKIVAEIKAAGGAASARLLDATKEAQVHEVINSIHADHGAIHAFVNAVGITGPTGIAAHLLKTEDFVNVFNVNLFSAIYMNAAVLPHMIKAEYGRIMHVASISGKDGNPNMAPYSTSKAAMIGFVKATAKEVATKGVTINSIAPAVVRSPINENTPEEVMKYMISRIPMGRIGEASEAGEMIAFVVSPACSFTTGFVFDLSGGRATY</sequence>
<keyword evidence="2" id="KW-0560">Oxidoreductase</keyword>
<dbReference type="InterPro" id="IPR020904">
    <property type="entry name" value="Sc_DH/Rdtase_CS"/>
</dbReference>
<dbReference type="GO" id="GO:0016491">
    <property type="term" value="F:oxidoreductase activity"/>
    <property type="evidence" value="ECO:0007669"/>
    <property type="project" value="UniProtKB-KW"/>
</dbReference>
<dbReference type="SUPFAM" id="SSF51735">
    <property type="entry name" value="NAD(P)-binding Rossmann-fold domains"/>
    <property type="match status" value="1"/>
</dbReference>
<name>A0A6J7DSN0_9ZZZZ</name>
<proteinExistence type="inferred from homology"/>
<dbReference type="PRINTS" id="PR00081">
    <property type="entry name" value="GDHRDH"/>
</dbReference>
<dbReference type="PRINTS" id="PR00080">
    <property type="entry name" value="SDRFAMILY"/>
</dbReference>
<dbReference type="PANTHER" id="PTHR42879:SF2">
    <property type="entry name" value="3-OXOACYL-[ACYL-CARRIER-PROTEIN] REDUCTASE FABG"/>
    <property type="match status" value="1"/>
</dbReference>
<dbReference type="PROSITE" id="PS00061">
    <property type="entry name" value="ADH_SHORT"/>
    <property type="match status" value="1"/>
</dbReference>
<dbReference type="Pfam" id="PF13561">
    <property type="entry name" value="adh_short_C2"/>
    <property type="match status" value="1"/>
</dbReference>
<dbReference type="PANTHER" id="PTHR42879">
    <property type="entry name" value="3-OXOACYL-(ACYL-CARRIER-PROTEIN) REDUCTASE"/>
    <property type="match status" value="1"/>
</dbReference>
<protein>
    <submittedName>
        <fullName evidence="3">Unannotated protein</fullName>
    </submittedName>
</protein>